<dbReference type="AlphaFoldDB" id="A0A7J8BYI9"/>
<keyword evidence="3" id="KW-1185">Reference proteome</keyword>
<organism evidence="2 3">
    <name type="scientific">Molossus molossus</name>
    <name type="common">Pallas' mastiff bat</name>
    <name type="synonym">Vespertilio molossus</name>
    <dbReference type="NCBI Taxonomy" id="27622"/>
    <lineage>
        <taxon>Eukaryota</taxon>
        <taxon>Metazoa</taxon>
        <taxon>Chordata</taxon>
        <taxon>Craniata</taxon>
        <taxon>Vertebrata</taxon>
        <taxon>Euteleostomi</taxon>
        <taxon>Mammalia</taxon>
        <taxon>Eutheria</taxon>
        <taxon>Laurasiatheria</taxon>
        <taxon>Chiroptera</taxon>
        <taxon>Yangochiroptera</taxon>
        <taxon>Molossidae</taxon>
        <taxon>Molossus</taxon>
    </lineage>
</organism>
<feature type="region of interest" description="Disordered" evidence="1">
    <location>
        <begin position="58"/>
        <end position="131"/>
    </location>
</feature>
<evidence type="ECO:0000256" key="1">
    <source>
        <dbReference type="SAM" id="MobiDB-lite"/>
    </source>
</evidence>
<evidence type="ECO:0000313" key="3">
    <source>
        <dbReference type="Proteomes" id="UP000550707"/>
    </source>
</evidence>
<dbReference type="EMBL" id="JACASF010000022">
    <property type="protein sequence ID" value="KAF6403667.1"/>
    <property type="molecule type" value="Genomic_DNA"/>
</dbReference>
<feature type="region of interest" description="Disordered" evidence="1">
    <location>
        <begin position="1"/>
        <end position="43"/>
    </location>
</feature>
<sequence>MCSEPSVHGAWAQEGTGGTQPPSSVMAHCPRPEVGRRPPRSSAWRSLHVLPPAWLPLGRCADAPAPPIAPAGPGPSDHLPAHRPHQLRSAALNRQKPNAQALRPEKDFSKHLTRTLPADSHVDDCSHSPAR</sequence>
<reference evidence="2 3" key="1">
    <citation type="journal article" date="2020" name="Nature">
        <title>Six reference-quality genomes reveal evolution of bat adaptations.</title>
        <authorList>
            <person name="Jebb D."/>
            <person name="Huang Z."/>
            <person name="Pippel M."/>
            <person name="Hughes G.M."/>
            <person name="Lavrichenko K."/>
            <person name="Devanna P."/>
            <person name="Winkler S."/>
            <person name="Jermiin L.S."/>
            <person name="Skirmuntt E.C."/>
            <person name="Katzourakis A."/>
            <person name="Burkitt-Gray L."/>
            <person name="Ray D.A."/>
            <person name="Sullivan K.A.M."/>
            <person name="Roscito J.G."/>
            <person name="Kirilenko B.M."/>
            <person name="Davalos L.M."/>
            <person name="Corthals A.P."/>
            <person name="Power M.L."/>
            <person name="Jones G."/>
            <person name="Ransome R.D."/>
            <person name="Dechmann D.K.N."/>
            <person name="Locatelli A.G."/>
            <person name="Puechmaille S.J."/>
            <person name="Fedrigo O."/>
            <person name="Jarvis E.D."/>
            <person name="Hiller M."/>
            <person name="Vernes S.C."/>
            <person name="Myers E.W."/>
            <person name="Teeling E.C."/>
        </authorList>
    </citation>
    <scope>NUCLEOTIDE SEQUENCE [LARGE SCALE GENOMIC DNA]</scope>
    <source>
        <strain evidence="2">MMolMol1</strain>
        <tissue evidence="2">Muscle</tissue>
    </source>
</reference>
<feature type="compositionally biased region" description="Basic and acidic residues" evidence="1">
    <location>
        <begin position="120"/>
        <end position="131"/>
    </location>
</feature>
<proteinExistence type="predicted"/>
<name>A0A7J8BYI9_MOLMO</name>
<gene>
    <name evidence="2" type="ORF">HJG59_010067</name>
</gene>
<comment type="caution">
    <text evidence="2">The sequence shown here is derived from an EMBL/GenBank/DDBJ whole genome shotgun (WGS) entry which is preliminary data.</text>
</comment>
<protein>
    <submittedName>
        <fullName evidence="2">Uncharacterized protein</fullName>
    </submittedName>
</protein>
<evidence type="ECO:0000313" key="2">
    <source>
        <dbReference type="EMBL" id="KAF6403667.1"/>
    </source>
</evidence>
<feature type="compositionally biased region" description="Pro residues" evidence="1">
    <location>
        <begin position="64"/>
        <end position="73"/>
    </location>
</feature>
<dbReference type="Proteomes" id="UP000550707">
    <property type="component" value="Unassembled WGS sequence"/>
</dbReference>
<accession>A0A7J8BYI9</accession>
<dbReference type="InParanoid" id="A0A7J8BYI9"/>